<evidence type="ECO:0000313" key="3">
    <source>
        <dbReference type="EMBL" id="QDT38887.1"/>
    </source>
</evidence>
<evidence type="ECO:0008006" key="5">
    <source>
        <dbReference type="Google" id="ProtNLM"/>
    </source>
</evidence>
<dbReference type="OrthoDB" id="278173at2"/>
<dbReference type="KEGG" id="svp:Pan189_32860"/>
<feature type="transmembrane region" description="Helical" evidence="2">
    <location>
        <begin position="353"/>
        <end position="378"/>
    </location>
</feature>
<feature type="transmembrane region" description="Helical" evidence="2">
    <location>
        <begin position="253"/>
        <end position="283"/>
    </location>
</feature>
<evidence type="ECO:0000256" key="1">
    <source>
        <dbReference type="SAM" id="MobiDB-lite"/>
    </source>
</evidence>
<sequence length="403" mass="43264">MAIEFRCSGCDKLLRTPEDKAGKSANCPECGHRVTVPAVAPPPEVAFSPADSNASGPGEDDFDSSSDFDQNVDGGDDGYDPNWDLTRERQSTPDGDQTCPMCGTVSGPESSRCRACGEDLSISNLNARPGRQSIDIGEAMRDGMEWLKPDLSIMIAATLIFGMLFWFIYMVAYFSSLILAGLVAAMVQGGGGGRPADETLFGMIVFLGGGSLMTILLGPPYTFLTLGFTRLTFNVLRGNTADLTDLFRGVQGFLPAIIINLFYGVLVLVTSGPAMALFMFGALAEDEVAGSGVGLILLSGTIFLIGSLLQLAFCVYLWPYYWVLVDRNTGVGETIGLSLAITRKSRLTVLGLMLIYGFIWTIAYTMCSLPLLFAYPYLVMMMGAAYIQVRNNSGTIDASTDPV</sequence>
<protein>
    <recommendedName>
        <fullName evidence="5">Double zinc ribbon</fullName>
    </recommendedName>
</protein>
<evidence type="ECO:0000313" key="4">
    <source>
        <dbReference type="Proteomes" id="UP000317318"/>
    </source>
</evidence>
<evidence type="ECO:0000256" key="2">
    <source>
        <dbReference type="SAM" id="Phobius"/>
    </source>
</evidence>
<keyword evidence="2" id="KW-0472">Membrane</keyword>
<keyword evidence="2" id="KW-0812">Transmembrane</keyword>
<keyword evidence="2" id="KW-1133">Transmembrane helix</keyword>
<reference evidence="3 4" key="1">
    <citation type="submission" date="2019-02" db="EMBL/GenBank/DDBJ databases">
        <title>Deep-cultivation of Planctomycetes and their phenomic and genomic characterization uncovers novel biology.</title>
        <authorList>
            <person name="Wiegand S."/>
            <person name="Jogler M."/>
            <person name="Boedeker C."/>
            <person name="Pinto D."/>
            <person name="Vollmers J."/>
            <person name="Rivas-Marin E."/>
            <person name="Kohn T."/>
            <person name="Peeters S.H."/>
            <person name="Heuer A."/>
            <person name="Rast P."/>
            <person name="Oberbeckmann S."/>
            <person name="Bunk B."/>
            <person name="Jeske O."/>
            <person name="Meyerdierks A."/>
            <person name="Storesund J.E."/>
            <person name="Kallscheuer N."/>
            <person name="Luecker S."/>
            <person name="Lage O.M."/>
            <person name="Pohl T."/>
            <person name="Merkel B.J."/>
            <person name="Hornburger P."/>
            <person name="Mueller R.-W."/>
            <person name="Bruemmer F."/>
            <person name="Labrenz M."/>
            <person name="Spormann A.M."/>
            <person name="Op den Camp H."/>
            <person name="Overmann J."/>
            <person name="Amann R."/>
            <person name="Jetten M.S.M."/>
            <person name="Mascher T."/>
            <person name="Medema M.H."/>
            <person name="Devos D.P."/>
            <person name="Kaster A.-K."/>
            <person name="Ovreas L."/>
            <person name="Rohde M."/>
            <person name="Galperin M.Y."/>
            <person name="Jogler C."/>
        </authorList>
    </citation>
    <scope>NUCLEOTIDE SEQUENCE [LARGE SCALE GENOMIC DNA]</scope>
    <source>
        <strain evidence="3 4">Pan189</strain>
    </source>
</reference>
<feature type="transmembrane region" description="Helical" evidence="2">
    <location>
        <begin position="174"/>
        <end position="193"/>
    </location>
</feature>
<dbReference type="RefSeq" id="WP_145364947.1">
    <property type="nucleotide sequence ID" value="NZ_CP036268.1"/>
</dbReference>
<dbReference type="EMBL" id="CP036268">
    <property type="protein sequence ID" value="QDT38887.1"/>
    <property type="molecule type" value="Genomic_DNA"/>
</dbReference>
<gene>
    <name evidence="3" type="ORF">Pan189_32860</name>
</gene>
<dbReference type="AlphaFoldDB" id="A0A517R4T1"/>
<dbReference type="Proteomes" id="UP000317318">
    <property type="component" value="Chromosome"/>
</dbReference>
<keyword evidence="4" id="KW-1185">Reference proteome</keyword>
<feature type="region of interest" description="Disordered" evidence="1">
    <location>
        <begin position="32"/>
        <end position="100"/>
    </location>
</feature>
<accession>A0A517R4T1</accession>
<name>A0A517R4T1_9PLAN</name>
<organism evidence="3 4">
    <name type="scientific">Stratiformator vulcanicus</name>
    <dbReference type="NCBI Taxonomy" id="2527980"/>
    <lineage>
        <taxon>Bacteria</taxon>
        <taxon>Pseudomonadati</taxon>
        <taxon>Planctomycetota</taxon>
        <taxon>Planctomycetia</taxon>
        <taxon>Planctomycetales</taxon>
        <taxon>Planctomycetaceae</taxon>
        <taxon>Stratiformator</taxon>
    </lineage>
</organism>
<feature type="transmembrane region" description="Helical" evidence="2">
    <location>
        <begin position="295"/>
        <end position="318"/>
    </location>
</feature>
<feature type="transmembrane region" description="Helical" evidence="2">
    <location>
        <begin position="200"/>
        <end position="221"/>
    </location>
</feature>
<proteinExistence type="predicted"/>